<keyword evidence="2" id="KW-1185">Reference proteome</keyword>
<proteinExistence type="predicted"/>
<name>A0A7R7HVF5_9ACTN</name>
<dbReference type="AlphaFoldDB" id="A0A7R7HVF5"/>
<dbReference type="EMBL" id="AP023355">
    <property type="protein sequence ID" value="BCJ33708.1"/>
    <property type="molecule type" value="Genomic_DNA"/>
</dbReference>
<dbReference type="RefSeq" id="WP_203960558.1">
    <property type="nucleotide sequence ID" value="NZ_AP023355.1"/>
</dbReference>
<evidence type="ECO:0000313" key="2">
    <source>
        <dbReference type="Proteomes" id="UP000611640"/>
    </source>
</evidence>
<evidence type="ECO:0000313" key="1">
    <source>
        <dbReference type="EMBL" id="BCJ33708.1"/>
    </source>
</evidence>
<dbReference type="Pfam" id="PF19739">
    <property type="entry name" value="DUF6228"/>
    <property type="match status" value="1"/>
</dbReference>
<dbReference type="Proteomes" id="UP000611640">
    <property type="component" value="Chromosome"/>
</dbReference>
<dbReference type="KEGG" id="atl:Athai_12110"/>
<gene>
    <name evidence="1" type="ORF">Athai_12110</name>
</gene>
<dbReference type="InterPro" id="IPR046196">
    <property type="entry name" value="DUF6228"/>
</dbReference>
<reference evidence="1 2" key="1">
    <citation type="submission" date="2020-08" db="EMBL/GenBank/DDBJ databases">
        <title>Whole genome shotgun sequence of Actinocatenispora thailandica NBRC 105041.</title>
        <authorList>
            <person name="Komaki H."/>
            <person name="Tamura T."/>
        </authorList>
    </citation>
    <scope>NUCLEOTIDE SEQUENCE [LARGE SCALE GENOMIC DNA]</scope>
    <source>
        <strain evidence="1 2">NBRC 105041</strain>
    </source>
</reference>
<sequence length="145" mass="16154">MAERFELQQGTARWVLGAPYNPWEEPHFGWRVATELHDGAMNAATDAGIDGWSDDSRGLTVAGFVAELAASWRGWHGVRRWRSLDHELQLDARHDGHGHVDLGVTLRESGADFVGRHWCARTVFVLEAGEETGRLSSDLADALRH</sequence>
<protein>
    <submittedName>
        <fullName evidence="1">Uncharacterized protein</fullName>
    </submittedName>
</protein>
<accession>A0A7R7HVF5</accession>
<organism evidence="1 2">
    <name type="scientific">Actinocatenispora thailandica</name>
    <dbReference type="NCBI Taxonomy" id="227318"/>
    <lineage>
        <taxon>Bacteria</taxon>
        <taxon>Bacillati</taxon>
        <taxon>Actinomycetota</taxon>
        <taxon>Actinomycetes</taxon>
        <taxon>Micromonosporales</taxon>
        <taxon>Micromonosporaceae</taxon>
        <taxon>Actinocatenispora</taxon>
    </lineage>
</organism>